<dbReference type="InParanoid" id="A0A7M7K4Z9"/>
<evidence type="ECO:0008006" key="6">
    <source>
        <dbReference type="Google" id="ProtNLM"/>
    </source>
</evidence>
<dbReference type="InterPro" id="IPR031311">
    <property type="entry name" value="CHIT_BIND_RR_consensus"/>
</dbReference>
<accession>A0A7M7K4Z9</accession>
<dbReference type="KEGG" id="vde:111248879"/>
<dbReference type="Proteomes" id="UP000594260">
    <property type="component" value="Unplaced"/>
</dbReference>
<dbReference type="OrthoDB" id="6381807at2759"/>
<evidence type="ECO:0000256" key="1">
    <source>
        <dbReference type="ARBA" id="ARBA00022460"/>
    </source>
</evidence>
<dbReference type="PROSITE" id="PS00233">
    <property type="entry name" value="CHIT_BIND_RR_1"/>
    <property type="match status" value="1"/>
</dbReference>
<keyword evidence="3" id="KW-0732">Signal</keyword>
<dbReference type="PROSITE" id="PS51155">
    <property type="entry name" value="CHIT_BIND_RR_2"/>
    <property type="match status" value="1"/>
</dbReference>
<name>A0A7M7K4Z9_VARDE</name>
<proteinExistence type="predicted"/>
<evidence type="ECO:0000313" key="4">
    <source>
        <dbReference type="EnsemblMetazoa" id="XP_022657680"/>
    </source>
</evidence>
<organism evidence="4 5">
    <name type="scientific">Varroa destructor</name>
    <name type="common">Honeybee mite</name>
    <dbReference type="NCBI Taxonomy" id="109461"/>
    <lineage>
        <taxon>Eukaryota</taxon>
        <taxon>Metazoa</taxon>
        <taxon>Ecdysozoa</taxon>
        <taxon>Arthropoda</taxon>
        <taxon>Chelicerata</taxon>
        <taxon>Arachnida</taxon>
        <taxon>Acari</taxon>
        <taxon>Parasitiformes</taxon>
        <taxon>Mesostigmata</taxon>
        <taxon>Gamasina</taxon>
        <taxon>Dermanyssoidea</taxon>
        <taxon>Varroidae</taxon>
        <taxon>Varroa</taxon>
    </lineage>
</organism>
<dbReference type="PANTHER" id="PTHR10380">
    <property type="entry name" value="CUTICLE PROTEIN"/>
    <property type="match status" value="1"/>
</dbReference>
<feature type="chain" id="PRO_5029893268" description="Cuticle protein 10.9-like" evidence="3">
    <location>
        <begin position="18"/>
        <end position="159"/>
    </location>
</feature>
<dbReference type="Pfam" id="PF00379">
    <property type="entry name" value="Chitin_bind_4"/>
    <property type="match status" value="1"/>
</dbReference>
<reference evidence="4" key="1">
    <citation type="submission" date="2021-01" db="UniProtKB">
        <authorList>
            <consortium name="EnsemblMetazoa"/>
        </authorList>
    </citation>
    <scope>IDENTIFICATION</scope>
</reference>
<dbReference type="InterPro" id="IPR000618">
    <property type="entry name" value="Insect_cuticle"/>
</dbReference>
<keyword evidence="1 2" id="KW-0193">Cuticle</keyword>
<keyword evidence="5" id="KW-1185">Reference proteome</keyword>
<sequence length="159" mass="16903">MRMLTAVVALFVASVAGQKYAQQEAYGPPQPYQYVYSTQDAEGTSNAEESSDGSGRITGKYTISLADGRQRTVSYWADETGFHADVITNELGTESKNPADVTIQSSAPTGPEAALAFDSQRVKARASYIAPSYLPAPAAHGFAALRPVHAAAGLFRKRA</sequence>
<dbReference type="AlphaFoldDB" id="A0A7M7K4Z9"/>
<dbReference type="GO" id="GO:0008010">
    <property type="term" value="F:structural constituent of chitin-based larval cuticle"/>
    <property type="evidence" value="ECO:0007669"/>
    <property type="project" value="TreeGrafter"/>
</dbReference>
<evidence type="ECO:0000256" key="2">
    <source>
        <dbReference type="PROSITE-ProRule" id="PRU00497"/>
    </source>
</evidence>
<dbReference type="OMA" id="EYSAPAY"/>
<feature type="signal peptide" evidence="3">
    <location>
        <begin position="1"/>
        <end position="17"/>
    </location>
</feature>
<evidence type="ECO:0000256" key="3">
    <source>
        <dbReference type="SAM" id="SignalP"/>
    </source>
</evidence>
<evidence type="ECO:0000313" key="5">
    <source>
        <dbReference type="Proteomes" id="UP000594260"/>
    </source>
</evidence>
<dbReference type="PRINTS" id="PR00947">
    <property type="entry name" value="CUTICLE"/>
</dbReference>
<dbReference type="FunCoup" id="A0A7M7K4Z9">
    <property type="interactions" value="52"/>
</dbReference>
<dbReference type="GO" id="GO:0062129">
    <property type="term" value="C:chitin-based extracellular matrix"/>
    <property type="evidence" value="ECO:0007669"/>
    <property type="project" value="TreeGrafter"/>
</dbReference>
<dbReference type="EnsemblMetazoa" id="XM_022801945">
    <property type="protein sequence ID" value="XP_022657680"/>
    <property type="gene ID" value="LOC111248879"/>
</dbReference>
<protein>
    <recommendedName>
        <fullName evidence="6">Cuticle protein 10.9-like</fullName>
    </recommendedName>
</protein>
<dbReference type="GeneID" id="111248879"/>
<dbReference type="RefSeq" id="XP_022657680.1">
    <property type="nucleotide sequence ID" value="XM_022801945.1"/>
</dbReference>
<dbReference type="InterPro" id="IPR050468">
    <property type="entry name" value="Cuticle_Struct_Prot"/>
</dbReference>